<sequence length="108" mass="11939">MPTTKEQMDLVSPTQLLHRSVSTQNESALSQTLDGSEKRILDSDASTILASSDEEMLSSDTPRYFNNWNRIRYKNITKPPPRIAAIKKTTAPLHTEGPNGLAPGAMTR</sequence>
<gene>
    <name evidence="2" type="ORF">PCASD_24993</name>
</gene>
<organism evidence="2 3">
    <name type="scientific">Puccinia coronata f. sp. avenae</name>
    <dbReference type="NCBI Taxonomy" id="200324"/>
    <lineage>
        <taxon>Eukaryota</taxon>
        <taxon>Fungi</taxon>
        <taxon>Dikarya</taxon>
        <taxon>Basidiomycota</taxon>
        <taxon>Pucciniomycotina</taxon>
        <taxon>Pucciniomycetes</taxon>
        <taxon>Pucciniales</taxon>
        <taxon>Pucciniaceae</taxon>
        <taxon>Puccinia</taxon>
    </lineage>
</organism>
<reference evidence="2 3" key="1">
    <citation type="submission" date="2017-11" db="EMBL/GenBank/DDBJ databases">
        <title>De novo assembly and phasing of dikaryotic genomes from two isolates of Puccinia coronata f. sp. avenae, the causal agent of oat crown rust.</title>
        <authorList>
            <person name="Miller M.E."/>
            <person name="Zhang Y."/>
            <person name="Omidvar V."/>
            <person name="Sperschneider J."/>
            <person name="Schwessinger B."/>
            <person name="Raley C."/>
            <person name="Palmer J.M."/>
            <person name="Garnica D."/>
            <person name="Upadhyaya N."/>
            <person name="Rathjen J."/>
            <person name="Taylor J.M."/>
            <person name="Park R.F."/>
            <person name="Dodds P.N."/>
            <person name="Hirsch C.D."/>
            <person name="Kianian S.F."/>
            <person name="Figueroa M."/>
        </authorList>
    </citation>
    <scope>NUCLEOTIDE SEQUENCE [LARGE SCALE GENOMIC DNA]</scope>
    <source>
        <strain evidence="2">12SD80</strain>
    </source>
</reference>
<proteinExistence type="predicted"/>
<feature type="region of interest" description="Disordered" evidence="1">
    <location>
        <begin position="87"/>
        <end position="108"/>
    </location>
</feature>
<evidence type="ECO:0000256" key="1">
    <source>
        <dbReference type="SAM" id="MobiDB-lite"/>
    </source>
</evidence>
<evidence type="ECO:0000313" key="2">
    <source>
        <dbReference type="EMBL" id="PLW25473.1"/>
    </source>
</evidence>
<dbReference type="AlphaFoldDB" id="A0A2N5TIZ7"/>
<dbReference type="Proteomes" id="UP000235392">
    <property type="component" value="Unassembled WGS sequence"/>
</dbReference>
<comment type="caution">
    <text evidence="2">The sequence shown here is derived from an EMBL/GenBank/DDBJ whole genome shotgun (WGS) entry which is preliminary data.</text>
</comment>
<name>A0A2N5TIZ7_9BASI</name>
<protein>
    <submittedName>
        <fullName evidence="2">Uncharacterized protein</fullName>
    </submittedName>
</protein>
<accession>A0A2N5TIZ7</accession>
<dbReference type="EMBL" id="PGCI01000534">
    <property type="protein sequence ID" value="PLW25473.1"/>
    <property type="molecule type" value="Genomic_DNA"/>
</dbReference>
<evidence type="ECO:0000313" key="3">
    <source>
        <dbReference type="Proteomes" id="UP000235392"/>
    </source>
</evidence>